<evidence type="ECO:0000256" key="2">
    <source>
        <dbReference type="ARBA" id="ARBA00006103"/>
    </source>
</evidence>
<evidence type="ECO:0000256" key="10">
    <source>
        <dbReference type="SAM" id="MobiDB-lite"/>
    </source>
</evidence>
<comment type="caution">
    <text evidence="12">The sequence shown here is derived from an EMBL/GenBank/DDBJ whole genome shotgun (WGS) entry which is preliminary data.</text>
</comment>
<evidence type="ECO:0000256" key="3">
    <source>
        <dbReference type="ARBA" id="ARBA00022448"/>
    </source>
</evidence>
<dbReference type="GO" id="GO:0005784">
    <property type="term" value="C:Sec61 translocon complex"/>
    <property type="evidence" value="ECO:0007669"/>
    <property type="project" value="InterPro"/>
</dbReference>
<dbReference type="EMBL" id="BPVZ01000364">
    <property type="protein sequence ID" value="GKV50407.1"/>
    <property type="molecule type" value="Genomic_DNA"/>
</dbReference>
<feature type="transmembrane region" description="Helical" evidence="11">
    <location>
        <begin position="43"/>
        <end position="62"/>
    </location>
</feature>
<evidence type="ECO:0000256" key="11">
    <source>
        <dbReference type="SAM" id="Phobius"/>
    </source>
</evidence>
<reference evidence="12 13" key="1">
    <citation type="journal article" date="2021" name="Commun. Biol.">
        <title>The genome of Shorea leprosula (Dipterocarpaceae) highlights the ecological relevance of drought in aseasonal tropical rainforests.</title>
        <authorList>
            <person name="Ng K.K.S."/>
            <person name="Kobayashi M.J."/>
            <person name="Fawcett J.A."/>
            <person name="Hatakeyama M."/>
            <person name="Paape T."/>
            <person name="Ng C.H."/>
            <person name="Ang C.C."/>
            <person name="Tnah L.H."/>
            <person name="Lee C.T."/>
            <person name="Nishiyama T."/>
            <person name="Sese J."/>
            <person name="O'Brien M.J."/>
            <person name="Copetti D."/>
            <person name="Mohd Noor M.I."/>
            <person name="Ong R.C."/>
            <person name="Putra M."/>
            <person name="Sireger I.Z."/>
            <person name="Indrioko S."/>
            <person name="Kosugi Y."/>
            <person name="Izuno A."/>
            <person name="Isagi Y."/>
            <person name="Lee S.L."/>
            <person name="Shimizu K.K."/>
        </authorList>
    </citation>
    <scope>NUCLEOTIDE SEQUENCE [LARGE SCALE GENOMIC DNA]</scope>
    <source>
        <strain evidence="12">214</strain>
    </source>
</reference>
<dbReference type="InterPro" id="IPR016482">
    <property type="entry name" value="SecG/Sec61-beta/Sbh"/>
</dbReference>
<keyword evidence="4 11" id="KW-0812">Transmembrane</keyword>
<evidence type="ECO:0000256" key="9">
    <source>
        <dbReference type="ARBA" id="ARBA00023136"/>
    </source>
</evidence>
<keyword evidence="13" id="KW-1185">Reference proteome</keyword>
<dbReference type="Pfam" id="PF03911">
    <property type="entry name" value="Sec61_beta"/>
    <property type="match status" value="1"/>
</dbReference>
<organism evidence="12 13">
    <name type="scientific">Rubroshorea leprosula</name>
    <dbReference type="NCBI Taxonomy" id="152421"/>
    <lineage>
        <taxon>Eukaryota</taxon>
        <taxon>Viridiplantae</taxon>
        <taxon>Streptophyta</taxon>
        <taxon>Embryophyta</taxon>
        <taxon>Tracheophyta</taxon>
        <taxon>Spermatophyta</taxon>
        <taxon>Magnoliopsida</taxon>
        <taxon>eudicotyledons</taxon>
        <taxon>Gunneridae</taxon>
        <taxon>Pentapetalae</taxon>
        <taxon>rosids</taxon>
        <taxon>malvids</taxon>
        <taxon>Malvales</taxon>
        <taxon>Dipterocarpaceae</taxon>
        <taxon>Rubroshorea</taxon>
    </lineage>
</organism>
<evidence type="ECO:0000256" key="1">
    <source>
        <dbReference type="ARBA" id="ARBA00004389"/>
    </source>
</evidence>
<accession>A0AAV5MP85</accession>
<dbReference type="PANTHER" id="PTHR13509">
    <property type="entry name" value="SEC61 SUBUNIT BETA"/>
    <property type="match status" value="1"/>
</dbReference>
<comment type="similarity">
    <text evidence="2">Belongs to the SEC61-beta family.</text>
</comment>
<evidence type="ECO:0000256" key="5">
    <source>
        <dbReference type="ARBA" id="ARBA00022824"/>
    </source>
</evidence>
<keyword evidence="3" id="KW-0813">Transport</keyword>
<keyword evidence="8" id="KW-0811">Translocation</keyword>
<evidence type="ECO:0000256" key="4">
    <source>
        <dbReference type="ARBA" id="ARBA00022692"/>
    </source>
</evidence>
<dbReference type="GO" id="GO:0006886">
    <property type="term" value="P:intracellular protein transport"/>
    <property type="evidence" value="ECO:0007669"/>
    <property type="project" value="InterPro"/>
</dbReference>
<keyword evidence="6" id="KW-0653">Protein transport</keyword>
<evidence type="ECO:0000313" key="12">
    <source>
        <dbReference type="EMBL" id="GKV50407.1"/>
    </source>
</evidence>
<sequence>MRCHKLTVGSATSGSSSVSSDFGSNMLCFYIDDALGLKISPTIVLVMSLCFIGFVTALHLFGMNL</sequence>
<protein>
    <recommendedName>
        <fullName evidence="14">Protein transport protein Sec61 subunit beta</fullName>
    </recommendedName>
</protein>
<evidence type="ECO:0008006" key="14">
    <source>
        <dbReference type="Google" id="ProtNLM"/>
    </source>
</evidence>
<evidence type="ECO:0000256" key="6">
    <source>
        <dbReference type="ARBA" id="ARBA00022927"/>
    </source>
</evidence>
<evidence type="ECO:0000256" key="7">
    <source>
        <dbReference type="ARBA" id="ARBA00022989"/>
    </source>
</evidence>
<dbReference type="AlphaFoldDB" id="A0AAV5MP85"/>
<proteinExistence type="inferred from homology"/>
<keyword evidence="5" id="KW-0256">Endoplasmic reticulum</keyword>
<feature type="region of interest" description="Disordered" evidence="10">
    <location>
        <begin position="1"/>
        <end position="22"/>
    </location>
</feature>
<comment type="subcellular location">
    <subcellularLocation>
        <location evidence="1">Endoplasmic reticulum membrane</location>
        <topology evidence="1">Single-pass membrane protein</topology>
    </subcellularLocation>
</comment>
<name>A0AAV5MP85_9ROSI</name>
<evidence type="ECO:0000313" key="13">
    <source>
        <dbReference type="Proteomes" id="UP001054252"/>
    </source>
</evidence>
<evidence type="ECO:0000256" key="8">
    <source>
        <dbReference type="ARBA" id="ARBA00023010"/>
    </source>
</evidence>
<dbReference type="Proteomes" id="UP001054252">
    <property type="component" value="Unassembled WGS sequence"/>
</dbReference>
<keyword evidence="7 11" id="KW-1133">Transmembrane helix</keyword>
<keyword evidence="9 11" id="KW-0472">Membrane</keyword>
<feature type="compositionally biased region" description="Low complexity" evidence="10">
    <location>
        <begin position="7"/>
        <end position="20"/>
    </location>
</feature>
<gene>
    <name evidence="12" type="ORF">SLEP1_g57113</name>
</gene>
<dbReference type="InterPro" id="IPR030671">
    <property type="entry name" value="Sec61-beta/Sbh"/>
</dbReference>